<dbReference type="HOGENOM" id="CLU_312604_0_0_1"/>
<dbReference type="eggNOG" id="ENOG502STJP">
    <property type="taxonomic scope" value="Eukaryota"/>
</dbReference>
<feature type="compositionally biased region" description="Polar residues" evidence="1">
    <location>
        <begin position="257"/>
        <end position="266"/>
    </location>
</feature>
<dbReference type="EMBL" id="GL629990">
    <property type="protein sequence ID" value="EFW99600.1"/>
    <property type="molecule type" value="Genomic_DNA"/>
</dbReference>
<dbReference type="OrthoDB" id="3538943at2759"/>
<evidence type="ECO:0000313" key="2">
    <source>
        <dbReference type="EMBL" id="EFW99600.1"/>
    </source>
</evidence>
<name>F0XSA1_GROCL</name>
<proteinExistence type="predicted"/>
<accession>F0XSA1</accession>
<feature type="compositionally biased region" description="Polar residues" evidence="1">
    <location>
        <begin position="871"/>
        <end position="881"/>
    </location>
</feature>
<feature type="compositionally biased region" description="Polar residues" evidence="1">
    <location>
        <begin position="1"/>
        <end position="13"/>
    </location>
</feature>
<feature type="region of interest" description="Disordered" evidence="1">
    <location>
        <begin position="597"/>
        <end position="617"/>
    </location>
</feature>
<feature type="compositionally biased region" description="Low complexity" evidence="1">
    <location>
        <begin position="82"/>
        <end position="98"/>
    </location>
</feature>
<feature type="compositionally biased region" description="Polar residues" evidence="1">
    <location>
        <begin position="188"/>
        <end position="198"/>
    </location>
</feature>
<dbReference type="RefSeq" id="XP_014169083.1">
    <property type="nucleotide sequence ID" value="XM_014313608.1"/>
</dbReference>
<dbReference type="Proteomes" id="UP000007796">
    <property type="component" value="Unassembled WGS sequence"/>
</dbReference>
<feature type="compositionally biased region" description="Basic and acidic residues" evidence="1">
    <location>
        <begin position="291"/>
        <end position="301"/>
    </location>
</feature>
<dbReference type="AlphaFoldDB" id="F0XSA1"/>
<feature type="region of interest" description="Disordered" evidence="1">
    <location>
        <begin position="742"/>
        <end position="888"/>
    </location>
</feature>
<dbReference type="STRING" id="655863.F0XSA1"/>
<feature type="region of interest" description="Disordered" evidence="1">
    <location>
        <begin position="82"/>
        <end position="171"/>
    </location>
</feature>
<keyword evidence="3" id="KW-1185">Reference proteome</keyword>
<dbReference type="InParanoid" id="F0XSA1"/>
<feature type="compositionally biased region" description="Polar residues" evidence="1">
    <location>
        <begin position="682"/>
        <end position="704"/>
    </location>
</feature>
<sequence>MDQTLSSGSKTARTSSFTTSPPTKKNGQLKRGVFHIPLSQKELFDMDLCWIENIRAQGHGTSVVPSSVLREVRSSALKSAAAASNISEKAPSGTTASPPATPASKDKMSTETITRTPAAALREPSETLSAKRHQSAIADTRSPKVQISRTEAPHDSDSSPQQPDIPLPSIEVPTTGLLEKRVPAFSQMEASQSLAKTSSNREEPLLSQEPPRPFSPSWSSEADSSDVEDQDTPISAKQARQPESLTRGHVLAPLENSALNLRSSSPPEELDVEVPDALGGKNLHTQASERQSSREHSRSQPKEGGQIESPLLSRHQQRQNYHYVNSPSSPSDSLIPNNHKNTTLHEELQEHGQEVSQTIQHERRRRLMKEPVFPELGGHREVVVSAGPNSSNFGSIVKRRRSTGIHPSEASRDCVTDVAIGRVPVLRSGTKTYVARRTEHRKSAPANFMDHLEVVAMAHTNKPSRGFSMGTGANPIYTWKLPYETFKSAYPDFMGDLEDFLRACFCIQGFASTGSLASFLYDDVIRAYVDFIGYVHAVKSGKTMNLLEWYNRNVDALQYSKKVVTTENVASILAAYPKKVDVIRQIVHSSQDFDPVRREAVPTLEPERTDGSEHAQMVPNDLMERVARQELSLPSTTLAPLAESDCASDSLWPHGQLSSPQMNASLFGPSALSDDTGKDQSQDLYQSQRQSQPNHHIQNSSSGLGVTESPLALPSSLAPTAAIPLGMDRVSYMLQSPAWRSLADVSPPRQSTERRTREKSAEMIVESAIRRPTREPVVQSVQQAPADGTTSRKRSREGDDLGYNAQTKKRHTSGVLPNNALSNPKIAEQKRREQDSEDDWFEPPQHRPPAAKAVESSVQPQPARTEHRQDTVVTSNMQTTEASSRRSPALLKLAAPLPKKQRQPVQALPLSDADRARRFGEFLKSKVRAKKGSGQRTT</sequence>
<feature type="region of interest" description="Disordered" evidence="1">
    <location>
        <begin position="1"/>
        <end position="31"/>
    </location>
</feature>
<evidence type="ECO:0000313" key="3">
    <source>
        <dbReference type="Proteomes" id="UP000007796"/>
    </source>
</evidence>
<organism evidence="3">
    <name type="scientific">Grosmannia clavigera (strain kw1407 / UAMH 11150)</name>
    <name type="common">Blue stain fungus</name>
    <name type="synonym">Graphiocladiella clavigera</name>
    <dbReference type="NCBI Taxonomy" id="655863"/>
    <lineage>
        <taxon>Eukaryota</taxon>
        <taxon>Fungi</taxon>
        <taxon>Dikarya</taxon>
        <taxon>Ascomycota</taxon>
        <taxon>Pezizomycotina</taxon>
        <taxon>Sordariomycetes</taxon>
        <taxon>Sordariomycetidae</taxon>
        <taxon>Ophiostomatales</taxon>
        <taxon>Ophiostomataceae</taxon>
        <taxon>Leptographium</taxon>
    </lineage>
</organism>
<feature type="compositionally biased region" description="Low complexity" evidence="1">
    <location>
        <begin position="14"/>
        <end position="23"/>
    </location>
</feature>
<reference evidence="2 3" key="1">
    <citation type="journal article" date="2011" name="Proc. Natl. Acad. Sci. U.S.A.">
        <title>Genome and transcriptome analyses of the mountain pine beetle-fungal symbiont Grosmannia clavigera, a lodgepole pine pathogen.</title>
        <authorList>
            <person name="DiGuistini S."/>
            <person name="Wang Y."/>
            <person name="Liao N.Y."/>
            <person name="Taylor G."/>
            <person name="Tanguay P."/>
            <person name="Feau N."/>
            <person name="Henrissat B."/>
            <person name="Chan S.K."/>
            <person name="Hesse-Orce U."/>
            <person name="Alamouti S.M."/>
            <person name="Tsui C.K.M."/>
            <person name="Docking R.T."/>
            <person name="Levasseur A."/>
            <person name="Haridas S."/>
            <person name="Robertson G."/>
            <person name="Birol I."/>
            <person name="Holt R.A."/>
            <person name="Marra M.A."/>
            <person name="Hamelin R.C."/>
            <person name="Hirst M."/>
            <person name="Jones S.J.M."/>
            <person name="Bohlmann J."/>
            <person name="Breuil C."/>
        </authorList>
    </citation>
    <scope>NUCLEOTIDE SEQUENCE [LARGE SCALE GENOMIC DNA]</scope>
    <source>
        <strain evidence="3">kw1407 / UAMH 11150</strain>
    </source>
</reference>
<feature type="compositionally biased region" description="Basic and acidic residues" evidence="1">
    <location>
        <begin position="751"/>
        <end position="761"/>
    </location>
</feature>
<feature type="compositionally biased region" description="Basic and acidic residues" evidence="1">
    <location>
        <begin position="597"/>
        <end position="613"/>
    </location>
</feature>
<protein>
    <submittedName>
        <fullName evidence="2">Uncharacterized protein</fullName>
    </submittedName>
</protein>
<feature type="region of interest" description="Disordered" evidence="1">
    <location>
        <begin position="652"/>
        <end position="708"/>
    </location>
</feature>
<gene>
    <name evidence="2" type="ORF">CMQ_7968</name>
</gene>
<feature type="region of interest" description="Disordered" evidence="1">
    <location>
        <begin position="188"/>
        <end position="309"/>
    </location>
</feature>
<dbReference type="GeneID" id="25981570"/>
<evidence type="ECO:0000256" key="1">
    <source>
        <dbReference type="SAM" id="MobiDB-lite"/>
    </source>
</evidence>